<gene>
    <name evidence="2" type="ORF">ACFPJA_07190</name>
</gene>
<evidence type="ECO:0000313" key="3">
    <source>
        <dbReference type="Proteomes" id="UP001596145"/>
    </source>
</evidence>
<feature type="compositionally biased region" description="Gly residues" evidence="1">
    <location>
        <begin position="49"/>
        <end position="58"/>
    </location>
</feature>
<dbReference type="InterPro" id="IPR006311">
    <property type="entry name" value="TAT_signal"/>
</dbReference>
<accession>A0ABD5QQF3</accession>
<proteinExistence type="predicted"/>
<organism evidence="2 3">
    <name type="scientific">Halorubrum glutamatedens</name>
    <dbReference type="NCBI Taxonomy" id="2707018"/>
    <lineage>
        <taxon>Archaea</taxon>
        <taxon>Methanobacteriati</taxon>
        <taxon>Methanobacteriota</taxon>
        <taxon>Stenosarchaea group</taxon>
        <taxon>Halobacteria</taxon>
        <taxon>Halobacteriales</taxon>
        <taxon>Haloferacaceae</taxon>
        <taxon>Halorubrum</taxon>
    </lineage>
</organism>
<name>A0ABD5QQF3_9EURY</name>
<dbReference type="AlphaFoldDB" id="A0ABD5QQF3"/>
<feature type="compositionally biased region" description="Acidic residues" evidence="1">
    <location>
        <begin position="82"/>
        <end position="92"/>
    </location>
</feature>
<dbReference type="Proteomes" id="UP001596145">
    <property type="component" value="Unassembled WGS sequence"/>
</dbReference>
<evidence type="ECO:0000256" key="1">
    <source>
        <dbReference type="SAM" id="MobiDB-lite"/>
    </source>
</evidence>
<dbReference type="PROSITE" id="PS51318">
    <property type="entry name" value="TAT"/>
    <property type="match status" value="1"/>
</dbReference>
<reference evidence="2 3" key="1">
    <citation type="journal article" date="2019" name="Int. J. Syst. Evol. Microbiol.">
        <title>The Global Catalogue of Microorganisms (GCM) 10K type strain sequencing project: providing services to taxonomists for standard genome sequencing and annotation.</title>
        <authorList>
            <consortium name="The Broad Institute Genomics Platform"/>
            <consortium name="The Broad Institute Genome Sequencing Center for Infectious Disease"/>
            <person name="Wu L."/>
            <person name="Ma J."/>
        </authorList>
    </citation>
    <scope>NUCLEOTIDE SEQUENCE [LARGE SCALE GENOMIC DNA]</scope>
    <source>
        <strain evidence="2 3">CGMCC 1.16026</strain>
    </source>
</reference>
<keyword evidence="3" id="KW-1185">Reference proteome</keyword>
<dbReference type="RefSeq" id="WP_122106643.1">
    <property type="nucleotide sequence ID" value="NZ_JBHSKV010000009.1"/>
</dbReference>
<evidence type="ECO:0000313" key="2">
    <source>
        <dbReference type="EMBL" id="MFC5134503.1"/>
    </source>
</evidence>
<comment type="caution">
    <text evidence="2">The sequence shown here is derived from an EMBL/GenBank/DDBJ whole genome shotgun (WGS) entry which is preliminary data.</text>
</comment>
<dbReference type="EMBL" id="JBHSKV010000009">
    <property type="protein sequence ID" value="MFC5134503.1"/>
    <property type="molecule type" value="Genomic_DNA"/>
</dbReference>
<protein>
    <submittedName>
        <fullName evidence="2">Uncharacterized protein</fullName>
    </submittedName>
</protein>
<sequence>MELSRRGVLGGLGAVCAVGAVGFTGAAAVGSEGDDGTGSGDDGTDSGDDGSGSDGSEGAGATSVAVDPDAPFEARLLREDGSNGDDSSEDGSVDGPAEDRLFDAADLEYVQGVLEEDDEHLVYVALSEAGRESFRDRLEGSGATDDPDPFAVSMTLDGDEVRHVDLDEPTVTALTDEEWGGVLTLPFESAGTAESVYGSLAAE</sequence>
<feature type="region of interest" description="Disordered" evidence="1">
    <location>
        <begin position="27"/>
        <end position="100"/>
    </location>
</feature>